<dbReference type="Pfam" id="PF03097">
    <property type="entry name" value="BRO1"/>
    <property type="match status" value="1"/>
</dbReference>
<dbReference type="PANTHER" id="PTHR23030:SF30">
    <property type="entry name" value="TYROSINE-PROTEIN PHOSPHATASE NON-RECEPTOR TYPE 23"/>
    <property type="match status" value="1"/>
</dbReference>
<reference evidence="8 9" key="1">
    <citation type="submission" date="2016-05" db="EMBL/GenBank/DDBJ databases">
        <title>Comparative genomics of biotechnologically important yeasts.</title>
        <authorList>
            <consortium name="DOE Joint Genome Institute"/>
            <person name="Riley R."/>
            <person name="Haridas S."/>
            <person name="Wolfe K.H."/>
            <person name="Lopes M.R."/>
            <person name="Hittinger C.T."/>
            <person name="Goker M."/>
            <person name="Salamov A."/>
            <person name="Wisecaver J."/>
            <person name="Long T.M."/>
            <person name="Aerts A.L."/>
            <person name="Barry K."/>
            <person name="Choi C."/>
            <person name="Clum A."/>
            <person name="Coughlan A.Y."/>
            <person name="Deshpande S."/>
            <person name="Douglass A.P."/>
            <person name="Hanson S.J."/>
            <person name="Klenk H.-P."/>
            <person name="LaButti K."/>
            <person name="Lapidus A."/>
            <person name="Lindquist E."/>
            <person name="Lipzen A."/>
            <person name="Meier-kolthoff J.P."/>
            <person name="Ohm R.A."/>
            <person name="Otillar R.P."/>
            <person name="Pangilinan J."/>
            <person name="Peng Y."/>
            <person name="Rokas A."/>
            <person name="Rosa C.A."/>
            <person name="Scheuner C."/>
            <person name="Sibirny A.A."/>
            <person name="Slot J.C."/>
            <person name="Stielow J.B."/>
            <person name="Sun H."/>
            <person name="Kurtzman C.P."/>
            <person name="Blackwell M."/>
            <person name="Grigoriev I.V."/>
            <person name="Jeffries T.W."/>
        </authorList>
    </citation>
    <scope>NUCLEOTIDE SEQUENCE [LARGE SCALE GENOMIC DNA]</scope>
    <source>
        <strain evidence="8 9">NRRL YB-4993</strain>
    </source>
</reference>
<protein>
    <recommendedName>
        <fullName evidence="5">BRO domain-containing protein 1</fullName>
    </recommendedName>
</protein>
<dbReference type="Gene3D" id="1.25.40.280">
    <property type="entry name" value="alix/aip1 like domains"/>
    <property type="match status" value="1"/>
</dbReference>
<dbReference type="Gene3D" id="1.20.120.560">
    <property type="entry name" value="alix/aip1 in complex with the ypdl late domain"/>
    <property type="match status" value="1"/>
</dbReference>
<gene>
    <name evidence="8" type="ORF">METBIDRAFT_37172</name>
</gene>
<dbReference type="OrthoDB" id="2141925at2759"/>
<evidence type="ECO:0000256" key="1">
    <source>
        <dbReference type="ARBA" id="ARBA00004177"/>
    </source>
</evidence>
<dbReference type="AlphaFoldDB" id="A0A1A0HJW4"/>
<proteinExistence type="predicted"/>
<keyword evidence="9" id="KW-1185">Reference proteome</keyword>
<evidence type="ECO:0000256" key="3">
    <source>
        <dbReference type="ARBA" id="ARBA00022490"/>
    </source>
</evidence>
<evidence type="ECO:0000313" key="9">
    <source>
        <dbReference type="Proteomes" id="UP000092555"/>
    </source>
</evidence>
<dbReference type="GO" id="GO:0005768">
    <property type="term" value="C:endosome"/>
    <property type="evidence" value="ECO:0007669"/>
    <property type="project" value="UniProtKB-SubCell"/>
</dbReference>
<dbReference type="STRING" id="869754.A0A1A0HJW4"/>
<dbReference type="PROSITE" id="PS51180">
    <property type="entry name" value="BRO1"/>
    <property type="match status" value="1"/>
</dbReference>
<dbReference type="RefSeq" id="XP_018714772.1">
    <property type="nucleotide sequence ID" value="XM_018856835.1"/>
</dbReference>
<sequence>MKALLLSAPIKTTEETNWSKPLNNYLLSVYGNTSEFQGDLKKLNELRKAVQAIEATELGSSVENCLTYYSQLELLDLRIKMLALLKRKQIKFTWSDAFSPSAESTQTALPFEKASVLFNLGSLLMKAAGLKYSDAFKSTSADLGEKEFKDAIQSMQQAAGVFQYISESFLHGPLSDLKPVTIKFLEGLCLAQSQEIFTLKVIDGDLEQKKNSLIAKLCASAAKYYEDCHRSTAHLMHEDEYSVLGDYGGFTIKETGLDDEVLDLENQDDELLADYDPESSEANSTKVPAHLNASWVAIFRAKHLYYKSSAYYFQGLQLEATKKFGESIACLTKSSEVLGQITSGLLESVGKSKGHNVYDFLDNIEYHKDALRIKLADLTKDNDLIYHDIVPSLVTLAEPKAMNSVKVLQMSKIEAFMKINENNYNTFLNNVVPITIHELLSFYSEEKSQFLRNELDAVDVSNEELSSALEYLNLPQALVSIKEITCAEKPLEYGSCNSYLDPDTLGKVLEISSNYSQDTTNRSTIVQYRREIMDCVNKGEALLNSAPSSASEGQFRDDLIKLKKSLYEAANSDTRLFSLIDDENSSFYHTLGKGVSSTEFKSLFLIPDFNKVDETNSQEPEISLLDVDDSQLKKLSVRIEDKINWLEDLLNELNIVKAKKAKLISELKKEIHNDDISDILLINSRVKSTEEIKSIIFPEELKKFEVFLNSLNSLLDQQKSLMEDVKKQWEDLISSPKVKNIQASSTFRTGLLNEQKSKIDWFYENNWRKYTAGLQRGVGFYHQLLEYARSLCNTLEKQLQTGLFTQSMGSLSLGENVTGGSFGSQTSQATPRFFAAPGQGMGQQQGWSTHVNSGAARRQQAQWTAMEPKNGERLNEYPTAFLSGTPNAPQLPPKRPSQSSFTGQYGLSNAAVSHSPDTNAQKAKPSSDFNPGPRNPRSSSELIYDQPSTYLPNMYDFFAQNRG</sequence>
<dbReference type="GeneID" id="30029811"/>
<evidence type="ECO:0000259" key="7">
    <source>
        <dbReference type="PROSITE" id="PS51180"/>
    </source>
</evidence>
<dbReference type="Proteomes" id="UP000092555">
    <property type="component" value="Unassembled WGS sequence"/>
</dbReference>
<evidence type="ECO:0000313" key="8">
    <source>
        <dbReference type="EMBL" id="OBA24291.1"/>
    </source>
</evidence>
<dbReference type="GO" id="GO:0043328">
    <property type="term" value="P:protein transport to vacuole involved in ubiquitin-dependent protein catabolic process via the multivesicular body sorting pathway"/>
    <property type="evidence" value="ECO:0007669"/>
    <property type="project" value="TreeGrafter"/>
</dbReference>
<accession>A0A1A0HJW4</accession>
<comment type="subcellular location">
    <subcellularLocation>
        <location evidence="2">Cytoplasm</location>
    </subcellularLocation>
    <subcellularLocation>
        <location evidence="1">Endosome</location>
    </subcellularLocation>
</comment>
<evidence type="ECO:0000256" key="5">
    <source>
        <dbReference type="ARBA" id="ARBA00041284"/>
    </source>
</evidence>
<dbReference type="Gene3D" id="1.20.140.50">
    <property type="entry name" value="alix/aip1 like domains"/>
    <property type="match status" value="1"/>
</dbReference>
<evidence type="ECO:0000256" key="4">
    <source>
        <dbReference type="ARBA" id="ARBA00022753"/>
    </source>
</evidence>
<feature type="compositionally biased region" description="Polar residues" evidence="6">
    <location>
        <begin position="896"/>
        <end position="921"/>
    </location>
</feature>
<feature type="region of interest" description="Disordered" evidence="6">
    <location>
        <begin position="839"/>
        <end position="863"/>
    </location>
</feature>
<keyword evidence="4" id="KW-0967">Endosome</keyword>
<evidence type="ECO:0000256" key="2">
    <source>
        <dbReference type="ARBA" id="ARBA00004496"/>
    </source>
</evidence>
<name>A0A1A0HJW4_9ASCO</name>
<evidence type="ECO:0000256" key="6">
    <source>
        <dbReference type="SAM" id="MobiDB-lite"/>
    </source>
</evidence>
<dbReference type="PANTHER" id="PTHR23030">
    <property type="entry name" value="PCD6 INTERACTING PROTEIN-RELATED"/>
    <property type="match status" value="1"/>
</dbReference>
<feature type="domain" description="BRO1" evidence="7">
    <location>
        <begin position="4"/>
        <end position="465"/>
    </location>
</feature>
<dbReference type="InterPro" id="IPR004328">
    <property type="entry name" value="BRO1_dom"/>
</dbReference>
<dbReference type="SMART" id="SM01041">
    <property type="entry name" value="BRO1"/>
    <property type="match status" value="1"/>
</dbReference>
<dbReference type="InterPro" id="IPR025304">
    <property type="entry name" value="ALIX_V_dom"/>
</dbReference>
<dbReference type="InterPro" id="IPR038499">
    <property type="entry name" value="BRO1_sf"/>
</dbReference>
<feature type="region of interest" description="Disordered" evidence="6">
    <location>
        <begin position="876"/>
        <end position="946"/>
    </location>
</feature>
<dbReference type="EMBL" id="LXTC01000001">
    <property type="protein sequence ID" value="OBA24291.1"/>
    <property type="molecule type" value="Genomic_DNA"/>
</dbReference>
<dbReference type="Pfam" id="PF13949">
    <property type="entry name" value="ALIX_LYPXL_bnd"/>
    <property type="match status" value="1"/>
</dbReference>
<organism evidence="8 9">
    <name type="scientific">Metschnikowia bicuspidata var. bicuspidata NRRL YB-4993</name>
    <dbReference type="NCBI Taxonomy" id="869754"/>
    <lineage>
        <taxon>Eukaryota</taxon>
        <taxon>Fungi</taxon>
        <taxon>Dikarya</taxon>
        <taxon>Ascomycota</taxon>
        <taxon>Saccharomycotina</taxon>
        <taxon>Pichiomycetes</taxon>
        <taxon>Metschnikowiaceae</taxon>
        <taxon>Metschnikowia</taxon>
    </lineage>
</organism>
<feature type="compositionally biased region" description="Polar residues" evidence="6">
    <location>
        <begin position="936"/>
        <end position="946"/>
    </location>
</feature>
<keyword evidence="3" id="KW-0963">Cytoplasm</keyword>
<comment type="caution">
    <text evidence="8">The sequence shown here is derived from an EMBL/GenBank/DDBJ whole genome shotgun (WGS) entry which is preliminary data.</text>
</comment>